<keyword evidence="4" id="KW-1185">Reference proteome</keyword>
<keyword evidence="1" id="KW-0175">Coiled coil</keyword>
<keyword evidence="2" id="KW-1133">Transmembrane helix</keyword>
<comment type="caution">
    <text evidence="3">The sequence shown here is derived from an EMBL/GenBank/DDBJ whole genome shotgun (WGS) entry which is preliminary data.</text>
</comment>
<reference evidence="3" key="1">
    <citation type="journal article" date="2023" name="bioRxiv">
        <title>Improved chromosome-level genome assembly for marigold (Tagetes erecta).</title>
        <authorList>
            <person name="Jiang F."/>
            <person name="Yuan L."/>
            <person name="Wang S."/>
            <person name="Wang H."/>
            <person name="Xu D."/>
            <person name="Wang A."/>
            <person name="Fan W."/>
        </authorList>
    </citation>
    <scope>NUCLEOTIDE SEQUENCE</scope>
    <source>
        <strain evidence="3">WSJ</strain>
        <tissue evidence="3">Leaf</tissue>
    </source>
</reference>
<evidence type="ECO:0000313" key="4">
    <source>
        <dbReference type="Proteomes" id="UP001229421"/>
    </source>
</evidence>
<dbReference type="Proteomes" id="UP001229421">
    <property type="component" value="Unassembled WGS sequence"/>
</dbReference>
<evidence type="ECO:0000313" key="3">
    <source>
        <dbReference type="EMBL" id="KAK1421067.1"/>
    </source>
</evidence>
<evidence type="ECO:0000256" key="1">
    <source>
        <dbReference type="SAM" id="Coils"/>
    </source>
</evidence>
<dbReference type="AlphaFoldDB" id="A0AAD8NU37"/>
<name>A0AAD8NU37_TARER</name>
<accession>A0AAD8NU37</accession>
<proteinExistence type="predicted"/>
<dbReference type="EMBL" id="JAUHHV010000006">
    <property type="protein sequence ID" value="KAK1421067.1"/>
    <property type="molecule type" value="Genomic_DNA"/>
</dbReference>
<keyword evidence="2" id="KW-0472">Membrane</keyword>
<gene>
    <name evidence="3" type="ORF">QVD17_23150</name>
</gene>
<feature type="coiled-coil region" evidence="1">
    <location>
        <begin position="105"/>
        <end position="132"/>
    </location>
</feature>
<feature type="coiled-coil region" evidence="1">
    <location>
        <begin position="279"/>
        <end position="306"/>
    </location>
</feature>
<keyword evidence="2" id="KW-0812">Transmembrane</keyword>
<sequence>MATTGSRDLITSILIMAGIPLAFSVACSLLSTIKEKKQHQIQQTEIDSMRNDVDDDQVLLKDQILTLRCKTEELQNLERDIEVRFLRYIELKDQEYALMEVQNGLRMEKERAEFSQREVASMEEEKRKFDEMVVEYLKALKEVECSRVENNVLRRREKKLLRKMKQSLRLIVKQKLKIEAQEADMSSRQVELERKEIVIGGFEREVDEMRTVIDRLENEKNEVMKTLEITNNTVASKAEAERVLTENYNRVVNELESIKKDRAAELKELIYLRWCHACLRHELARRKELEQEAQRDEQKVNTQEVGLEVSQNVAPEECKGHDSDNEGVVRHDESFFGPGQQHTKRGWLVRKFKKWVEGNDHKHHEAKCFGSHSCVDETEDRHSVERKSFSSV</sequence>
<feature type="transmembrane region" description="Helical" evidence="2">
    <location>
        <begin position="12"/>
        <end position="33"/>
    </location>
</feature>
<evidence type="ECO:0000256" key="2">
    <source>
        <dbReference type="SAM" id="Phobius"/>
    </source>
</evidence>
<protein>
    <submittedName>
        <fullName evidence="3">Uncharacterized protein</fullName>
    </submittedName>
</protein>
<feature type="coiled-coil region" evidence="1">
    <location>
        <begin position="199"/>
        <end position="233"/>
    </location>
</feature>
<dbReference type="PROSITE" id="PS51257">
    <property type="entry name" value="PROKAR_LIPOPROTEIN"/>
    <property type="match status" value="1"/>
</dbReference>
<organism evidence="3 4">
    <name type="scientific">Tagetes erecta</name>
    <name type="common">African marigold</name>
    <dbReference type="NCBI Taxonomy" id="13708"/>
    <lineage>
        <taxon>Eukaryota</taxon>
        <taxon>Viridiplantae</taxon>
        <taxon>Streptophyta</taxon>
        <taxon>Embryophyta</taxon>
        <taxon>Tracheophyta</taxon>
        <taxon>Spermatophyta</taxon>
        <taxon>Magnoliopsida</taxon>
        <taxon>eudicotyledons</taxon>
        <taxon>Gunneridae</taxon>
        <taxon>Pentapetalae</taxon>
        <taxon>asterids</taxon>
        <taxon>campanulids</taxon>
        <taxon>Asterales</taxon>
        <taxon>Asteraceae</taxon>
        <taxon>Asteroideae</taxon>
        <taxon>Heliantheae alliance</taxon>
        <taxon>Tageteae</taxon>
        <taxon>Tagetes</taxon>
    </lineage>
</organism>